<gene>
    <name evidence="1" type="ORF">SDC9_191740</name>
</gene>
<proteinExistence type="predicted"/>
<sequence length="91" mass="9463">MVVHRAADVEKEQHLDRVVAFRPQVQVEPAAVAGSAGDGAVEVEFARRALAGEAAQSAQGDLDVAGAEFDLVVEVAVGALFPDLDRRPVAG</sequence>
<organism evidence="1">
    <name type="scientific">bioreactor metagenome</name>
    <dbReference type="NCBI Taxonomy" id="1076179"/>
    <lineage>
        <taxon>unclassified sequences</taxon>
        <taxon>metagenomes</taxon>
        <taxon>ecological metagenomes</taxon>
    </lineage>
</organism>
<accession>A0A645I170</accession>
<name>A0A645I170_9ZZZZ</name>
<dbReference type="EMBL" id="VSSQ01103101">
    <property type="protein sequence ID" value="MPN44179.1"/>
    <property type="molecule type" value="Genomic_DNA"/>
</dbReference>
<dbReference type="AlphaFoldDB" id="A0A645I170"/>
<comment type="caution">
    <text evidence="1">The sequence shown here is derived from an EMBL/GenBank/DDBJ whole genome shotgun (WGS) entry which is preliminary data.</text>
</comment>
<protein>
    <submittedName>
        <fullName evidence="1">Uncharacterized protein</fullName>
    </submittedName>
</protein>
<reference evidence="1" key="1">
    <citation type="submission" date="2019-08" db="EMBL/GenBank/DDBJ databases">
        <authorList>
            <person name="Kucharzyk K."/>
            <person name="Murdoch R.W."/>
            <person name="Higgins S."/>
            <person name="Loffler F."/>
        </authorList>
    </citation>
    <scope>NUCLEOTIDE SEQUENCE</scope>
</reference>
<evidence type="ECO:0000313" key="1">
    <source>
        <dbReference type="EMBL" id="MPN44179.1"/>
    </source>
</evidence>